<reference evidence="1 2" key="1">
    <citation type="submission" date="2018-10" db="EMBL/GenBank/DDBJ databases">
        <title>Falsibacillus sp. genome draft.</title>
        <authorList>
            <person name="Shi S."/>
        </authorList>
    </citation>
    <scope>NUCLEOTIDE SEQUENCE [LARGE SCALE GENOMIC DNA]</scope>
    <source>
        <strain evidence="1 2">GY 10110</strain>
    </source>
</reference>
<sequence length="89" mass="10627">MNEYIDKLTDLLLIKNDQISHGRARSLVELLWEDFETTYAKAGHEYKGREMTAKVVIHWIEQYGERLHEFAARNPRYKHLLEDSDDVKH</sequence>
<dbReference type="EMBL" id="RCVZ01000018">
    <property type="protein sequence ID" value="RLQ92377.1"/>
    <property type="molecule type" value="Genomic_DNA"/>
</dbReference>
<dbReference type="Proteomes" id="UP000276770">
    <property type="component" value="Unassembled WGS sequence"/>
</dbReference>
<proteinExistence type="predicted"/>
<evidence type="ECO:0008006" key="3">
    <source>
        <dbReference type="Google" id="ProtNLM"/>
    </source>
</evidence>
<gene>
    <name evidence="1" type="ORF">D9X91_19190</name>
</gene>
<organism evidence="1 2">
    <name type="scientific">Falsibacillus albus</name>
    <dbReference type="NCBI Taxonomy" id="2478915"/>
    <lineage>
        <taxon>Bacteria</taxon>
        <taxon>Bacillati</taxon>
        <taxon>Bacillota</taxon>
        <taxon>Bacilli</taxon>
        <taxon>Bacillales</taxon>
        <taxon>Bacillaceae</taxon>
        <taxon>Falsibacillus</taxon>
    </lineage>
</organism>
<name>A0A3L7JNH6_9BACI</name>
<dbReference type="InterPro" id="IPR026952">
    <property type="entry name" value="WVELL"/>
</dbReference>
<protein>
    <recommendedName>
        <fullName evidence="3">WVELL protein</fullName>
    </recommendedName>
</protein>
<accession>A0A3L7JNH6</accession>
<dbReference type="RefSeq" id="WP_121682267.1">
    <property type="nucleotide sequence ID" value="NZ_RCVZ01000018.1"/>
</dbReference>
<dbReference type="Pfam" id="PF14043">
    <property type="entry name" value="WVELL"/>
    <property type="match status" value="1"/>
</dbReference>
<evidence type="ECO:0000313" key="1">
    <source>
        <dbReference type="EMBL" id="RLQ92377.1"/>
    </source>
</evidence>
<comment type="caution">
    <text evidence="1">The sequence shown here is derived from an EMBL/GenBank/DDBJ whole genome shotgun (WGS) entry which is preliminary data.</text>
</comment>
<dbReference type="AlphaFoldDB" id="A0A3L7JNH6"/>
<evidence type="ECO:0000313" key="2">
    <source>
        <dbReference type="Proteomes" id="UP000276770"/>
    </source>
</evidence>
<dbReference type="OrthoDB" id="2361637at2"/>
<keyword evidence="2" id="KW-1185">Reference proteome</keyword>